<sequence>MNKFIFPFSENIIFVNGGFISSVRSLMEIPISPRFLSTSPATPIASTSVLSEEEEEEVFDLASHVIQEKDYLRKSPNGGLRVLDLIDQGFLEPDGKLYNQLLNKCTQLGKITEGKMVHTHFMKSRYKHYMVIQNTALNMYAKCNCLDDARQVFDKMPVRDMVTWTAMITGYSQNDKPEEALALFPQMLRVELKPNHFTFSSLLKAAGARTDEREGEQIHGYCLKYGYDSNVYVGSALVELYCRYERMKEAHFVFDGLVDKNEVSWNSLIAAHARKSEGDKALKLFQKMQRHGYEPTHFTYSSIFSACASTGSLEQGKWIHAHMLKSGLKLIAFIGNTLLDMYAKSGSFDDAIRVFDRLVRPDVVSWNSMLTAYAQHGLGVKTLEHFEKMMRAGIEPNSVTFLCVLTACSHGGLLEKGQHYFALMKKSNIEPDVSHHVTMVDLLGRAGQLDRALNFIKELPIEPTSAIWGALLGACRMHKNMELGAYAAERVFELDPYDSGPHILLYNIYASAGKWNEASKVRKFMKEIGVKKEPACSWVEIENSVHMFVANDENHPMQNEINRMWGKISEKIKEIGYVPDTSHVLLYVDEQEREVKLQYHSEKLALAFALLKTPPGSTIRIKKNIRICGDCHSAFKFASLVVEREIILRDTNRFHHFYRGSCSCGDYW</sequence>
<reference evidence="1 2" key="2">
    <citation type="journal article" date="2022" name="Mol. Ecol. Resour.">
        <title>The genomes of chicory, endive, great burdock and yacon provide insights into Asteraceae paleo-polyploidization history and plant inulin production.</title>
        <authorList>
            <person name="Fan W."/>
            <person name="Wang S."/>
            <person name="Wang H."/>
            <person name="Wang A."/>
            <person name="Jiang F."/>
            <person name="Liu H."/>
            <person name="Zhao H."/>
            <person name="Xu D."/>
            <person name="Zhang Y."/>
        </authorList>
    </citation>
    <scope>NUCLEOTIDE SEQUENCE [LARGE SCALE GENOMIC DNA]</scope>
    <source>
        <strain evidence="2">cv. Yunnan</strain>
        <tissue evidence="1">Leaves</tissue>
    </source>
</reference>
<organism evidence="1 2">
    <name type="scientific">Smallanthus sonchifolius</name>
    <dbReference type="NCBI Taxonomy" id="185202"/>
    <lineage>
        <taxon>Eukaryota</taxon>
        <taxon>Viridiplantae</taxon>
        <taxon>Streptophyta</taxon>
        <taxon>Embryophyta</taxon>
        <taxon>Tracheophyta</taxon>
        <taxon>Spermatophyta</taxon>
        <taxon>Magnoliopsida</taxon>
        <taxon>eudicotyledons</taxon>
        <taxon>Gunneridae</taxon>
        <taxon>Pentapetalae</taxon>
        <taxon>asterids</taxon>
        <taxon>campanulids</taxon>
        <taxon>Asterales</taxon>
        <taxon>Asteraceae</taxon>
        <taxon>Asteroideae</taxon>
        <taxon>Heliantheae alliance</taxon>
        <taxon>Millerieae</taxon>
        <taxon>Smallanthus</taxon>
    </lineage>
</organism>
<accession>A0ACB9C9U9</accession>
<keyword evidence="2" id="KW-1185">Reference proteome</keyword>
<name>A0ACB9C9U9_9ASTR</name>
<protein>
    <submittedName>
        <fullName evidence="1">Uncharacterized protein</fullName>
    </submittedName>
</protein>
<gene>
    <name evidence="1" type="ORF">L1987_62230</name>
</gene>
<comment type="caution">
    <text evidence="1">The sequence shown here is derived from an EMBL/GenBank/DDBJ whole genome shotgun (WGS) entry which is preliminary data.</text>
</comment>
<evidence type="ECO:0000313" key="2">
    <source>
        <dbReference type="Proteomes" id="UP001056120"/>
    </source>
</evidence>
<dbReference type="Proteomes" id="UP001056120">
    <property type="component" value="Linkage Group LG21"/>
</dbReference>
<proteinExistence type="predicted"/>
<evidence type="ECO:0000313" key="1">
    <source>
        <dbReference type="EMBL" id="KAI3731047.1"/>
    </source>
</evidence>
<reference evidence="2" key="1">
    <citation type="journal article" date="2022" name="Mol. Ecol. Resour.">
        <title>The genomes of chicory, endive, great burdock and yacon provide insights into Asteraceae palaeo-polyploidization history and plant inulin production.</title>
        <authorList>
            <person name="Fan W."/>
            <person name="Wang S."/>
            <person name="Wang H."/>
            <person name="Wang A."/>
            <person name="Jiang F."/>
            <person name="Liu H."/>
            <person name="Zhao H."/>
            <person name="Xu D."/>
            <person name="Zhang Y."/>
        </authorList>
    </citation>
    <scope>NUCLEOTIDE SEQUENCE [LARGE SCALE GENOMIC DNA]</scope>
    <source>
        <strain evidence="2">cv. Yunnan</strain>
    </source>
</reference>
<dbReference type="EMBL" id="CM042038">
    <property type="protein sequence ID" value="KAI3731047.1"/>
    <property type="molecule type" value="Genomic_DNA"/>
</dbReference>